<proteinExistence type="predicted"/>
<dbReference type="Gene3D" id="2.60.120.200">
    <property type="match status" value="1"/>
</dbReference>
<feature type="transmembrane region" description="Helical" evidence="1">
    <location>
        <begin position="77"/>
        <end position="94"/>
    </location>
</feature>
<dbReference type="STRING" id="320771.Cflav_PD2501"/>
<name>B9XKV1_PEDPL</name>
<keyword evidence="1" id="KW-1133">Transmembrane helix</keyword>
<evidence type="ECO:0000313" key="2">
    <source>
        <dbReference type="EMBL" id="EEF59594.1"/>
    </source>
</evidence>
<evidence type="ECO:0000313" key="3">
    <source>
        <dbReference type="Proteomes" id="UP000003688"/>
    </source>
</evidence>
<dbReference type="Proteomes" id="UP000003688">
    <property type="component" value="Unassembled WGS sequence"/>
</dbReference>
<accession>B9XKV1</accession>
<gene>
    <name evidence="2" type="ORF">Cflav_PD2501</name>
</gene>
<sequence length="355" mass="40181">MLPQPRSANLEGPVSDGTKQGGIAPIVAFLLFLGGLVLPVLTWAFLLPQPLLFAAVGMELIALLLAASYWRRPLAKVTILLIAIFGLFFTWAGWNGFPSYPRRVRPTADWMKPLETTWTLETPGKPYSVQPVSDVQKNDQDSLRFETRPGEVWINHRFIPTFRAEVATEEYAPIHSVKWYAFSLQLPANFPSIPVKDSDDQWLCLAQWKFNEFFNGSTHKAGSRPGLHFGYRTRSTDHKNRFEIEVLHANPDARDGADAETVFKEKHFPLGKWNDFVVQAKWSDNQDGFVNIWWNGKQIVEYRGPVGYELTTGPEFKFGLYHSDSDQTLVAYFNQVKSGDTPQSVGFDPSAAARR</sequence>
<dbReference type="RefSeq" id="WP_007416437.1">
    <property type="nucleotide sequence ID" value="NZ_ABOX02000026.1"/>
</dbReference>
<dbReference type="AlphaFoldDB" id="B9XKV1"/>
<dbReference type="OrthoDB" id="186482at2"/>
<dbReference type="Pfam" id="PF14099">
    <property type="entry name" value="Polysacc_lyase"/>
    <property type="match status" value="1"/>
</dbReference>
<organism evidence="2 3">
    <name type="scientific">Pedosphaera parvula (strain Ellin514)</name>
    <dbReference type="NCBI Taxonomy" id="320771"/>
    <lineage>
        <taxon>Bacteria</taxon>
        <taxon>Pseudomonadati</taxon>
        <taxon>Verrucomicrobiota</taxon>
        <taxon>Pedosphaerae</taxon>
        <taxon>Pedosphaerales</taxon>
        <taxon>Pedosphaeraceae</taxon>
        <taxon>Pedosphaera</taxon>
    </lineage>
</organism>
<comment type="caution">
    <text evidence="2">The sequence shown here is derived from an EMBL/GenBank/DDBJ whole genome shotgun (WGS) entry which is preliminary data.</text>
</comment>
<keyword evidence="1" id="KW-0472">Membrane</keyword>
<protein>
    <submittedName>
        <fullName evidence="2">Uncharacterized protein</fullName>
    </submittedName>
</protein>
<feature type="transmembrane region" description="Helical" evidence="1">
    <location>
        <begin position="51"/>
        <end position="70"/>
    </location>
</feature>
<reference evidence="2 3" key="1">
    <citation type="journal article" date="2011" name="J. Bacteriol.">
        <title>Genome sequence of 'Pedosphaera parvula' Ellin514, an aerobic Verrucomicrobial isolate from pasture soil.</title>
        <authorList>
            <person name="Kant R."/>
            <person name="van Passel M.W."/>
            <person name="Sangwan P."/>
            <person name="Palva A."/>
            <person name="Lucas S."/>
            <person name="Copeland A."/>
            <person name="Lapidus A."/>
            <person name="Glavina Del Rio T."/>
            <person name="Dalin E."/>
            <person name="Tice H."/>
            <person name="Bruce D."/>
            <person name="Goodwin L."/>
            <person name="Pitluck S."/>
            <person name="Chertkov O."/>
            <person name="Larimer F.W."/>
            <person name="Land M.L."/>
            <person name="Hauser L."/>
            <person name="Brettin T.S."/>
            <person name="Detter J.C."/>
            <person name="Han S."/>
            <person name="de Vos W.M."/>
            <person name="Janssen P.H."/>
            <person name="Smidt H."/>
        </authorList>
    </citation>
    <scope>NUCLEOTIDE SEQUENCE [LARGE SCALE GENOMIC DNA]</scope>
    <source>
        <strain evidence="2 3">Ellin514</strain>
    </source>
</reference>
<keyword evidence="1" id="KW-0812">Transmembrane</keyword>
<dbReference type="EMBL" id="ABOX02000026">
    <property type="protein sequence ID" value="EEF59594.1"/>
    <property type="molecule type" value="Genomic_DNA"/>
</dbReference>
<feature type="transmembrane region" description="Helical" evidence="1">
    <location>
        <begin position="21"/>
        <end position="45"/>
    </location>
</feature>
<evidence type="ECO:0000256" key="1">
    <source>
        <dbReference type="SAM" id="Phobius"/>
    </source>
</evidence>
<keyword evidence="3" id="KW-1185">Reference proteome</keyword>
<dbReference type="InterPro" id="IPR025975">
    <property type="entry name" value="Polysacc_lyase"/>
</dbReference>